<keyword evidence="2" id="KW-1185">Reference proteome</keyword>
<dbReference type="Proteomes" id="UP000765507">
    <property type="component" value="Unassembled WGS sequence"/>
</dbReference>
<evidence type="ECO:0000313" key="1">
    <source>
        <dbReference type="EMBL" id="KAG6929572.1"/>
    </source>
</evidence>
<dbReference type="AlphaFoldDB" id="A0A8T1SKB0"/>
<evidence type="ECO:0000313" key="2">
    <source>
        <dbReference type="Proteomes" id="UP000765507"/>
    </source>
</evidence>
<protein>
    <submittedName>
        <fullName evidence="1">Uncharacterized protein</fullName>
    </submittedName>
</protein>
<organism evidence="1 2">
    <name type="scientific">Chelydra serpentina</name>
    <name type="common">Snapping turtle</name>
    <name type="synonym">Testudo serpentina</name>
    <dbReference type="NCBI Taxonomy" id="8475"/>
    <lineage>
        <taxon>Eukaryota</taxon>
        <taxon>Metazoa</taxon>
        <taxon>Chordata</taxon>
        <taxon>Craniata</taxon>
        <taxon>Vertebrata</taxon>
        <taxon>Euteleostomi</taxon>
        <taxon>Archelosauria</taxon>
        <taxon>Testudinata</taxon>
        <taxon>Testudines</taxon>
        <taxon>Cryptodira</taxon>
        <taxon>Durocryptodira</taxon>
        <taxon>Americhelydia</taxon>
        <taxon>Chelydroidea</taxon>
        <taxon>Chelydridae</taxon>
        <taxon>Chelydra</taxon>
    </lineage>
</organism>
<reference evidence="1 2" key="1">
    <citation type="journal article" date="2020" name="G3 (Bethesda)">
        <title>Draft Genome of the Common Snapping Turtle, Chelydra serpentina, a Model for Phenotypic Plasticity in Reptiles.</title>
        <authorList>
            <person name="Das D."/>
            <person name="Singh S.K."/>
            <person name="Bierstedt J."/>
            <person name="Erickson A."/>
            <person name="Galli G.L.J."/>
            <person name="Crossley D.A. 2nd"/>
            <person name="Rhen T."/>
        </authorList>
    </citation>
    <scope>NUCLEOTIDE SEQUENCE [LARGE SCALE GENOMIC DNA]</scope>
    <source>
        <strain evidence="1">KW</strain>
    </source>
</reference>
<sequence>MLLNARRKTRKGGQLEPTYVGSYKIAAVEAKRLKLANKSGKGLARLYSISQLKVFKEPPKSGEENISQSNMKKETAVDDTVKISEVGEMRGNVSHKPYNNQVEVTRTEEEGCVVSQVSSTHPGDFDDMVTEDDEDREWFLKGIASHTVVFKEFIDTLPFIKHVNSFHVGMECLVAKIISLSLLSTTPHKRGGRRTNFYLTPGDRSRGLKRSAAEIRIVAGLFTLQLTGHGQGKVERTNWKHTR</sequence>
<gene>
    <name evidence="1" type="ORF">G0U57_005389</name>
</gene>
<accession>A0A8T1SKB0</accession>
<comment type="caution">
    <text evidence="1">The sequence shown here is derived from an EMBL/GenBank/DDBJ whole genome shotgun (WGS) entry which is preliminary data.</text>
</comment>
<proteinExistence type="predicted"/>
<name>A0A8T1SKB0_CHESE</name>
<dbReference type="EMBL" id="JAHGAV010000172">
    <property type="protein sequence ID" value="KAG6929572.1"/>
    <property type="molecule type" value="Genomic_DNA"/>
</dbReference>